<dbReference type="RefSeq" id="WP_013573358.1">
    <property type="nucleotide sequence ID" value="NC_015061.1"/>
</dbReference>
<dbReference type="Pfam" id="PF07119">
    <property type="entry name" value="DUF1375"/>
    <property type="match status" value="1"/>
</dbReference>
<evidence type="ECO:0000256" key="1">
    <source>
        <dbReference type="SAM" id="MobiDB-lite"/>
    </source>
</evidence>
<sequence length="125" mass="13631" precursor="true">MTKFALTPLMTGCVFLATSGCSSVMSHTGGDTGYYSGARADVNMIKSDDTSWAMTPLLLIDLPFSAVLDTVLLPYDYFRSGKVTTRDRVKASEEHNIALSNGVDIDHIPPMTTTPRQQKSSTHKK</sequence>
<keyword evidence="5" id="KW-1185">Reference proteome</keyword>
<dbReference type="Proteomes" id="UP000007257">
    <property type="component" value="Chromosome"/>
</dbReference>
<dbReference type="Proteomes" id="UP001598201">
    <property type="component" value="Unassembled WGS sequence"/>
</dbReference>
<reference evidence="3 5" key="3">
    <citation type="submission" date="2024-09" db="EMBL/GenBank/DDBJ databases">
        <title>Genomes of Rahnella.</title>
        <authorList>
            <person name="Mnguni F.C."/>
            <person name="Shin G.Y."/>
            <person name="Coutinho T."/>
        </authorList>
    </citation>
    <scope>NUCLEOTIDE SEQUENCE [LARGE SCALE GENOMIC DNA]</scope>
    <source>
        <strain evidence="3 5">20WA0057</strain>
    </source>
</reference>
<dbReference type="InterPro" id="IPR010780">
    <property type="entry name" value="DUF1375"/>
</dbReference>
<evidence type="ECO:0000313" key="3">
    <source>
        <dbReference type="EMBL" id="MFD3222783.1"/>
    </source>
</evidence>
<evidence type="ECO:0000313" key="2">
    <source>
        <dbReference type="EMBL" id="ADW71640.1"/>
    </source>
</evidence>
<feature type="region of interest" description="Disordered" evidence="1">
    <location>
        <begin position="101"/>
        <end position="125"/>
    </location>
</feature>
<evidence type="ECO:0000313" key="4">
    <source>
        <dbReference type="Proteomes" id="UP000007257"/>
    </source>
</evidence>
<dbReference type="eggNOG" id="COG5645">
    <property type="taxonomic scope" value="Bacteria"/>
</dbReference>
<gene>
    <name evidence="2" type="ordered locus">Rahaq_0007</name>
    <name evidence="3" type="ORF">ACFPK4_04510</name>
</gene>
<protein>
    <submittedName>
        <fullName evidence="3">YceK/YidQ family lipoprotein</fullName>
    </submittedName>
</protein>
<evidence type="ECO:0000313" key="5">
    <source>
        <dbReference type="Proteomes" id="UP001598201"/>
    </source>
</evidence>
<dbReference type="OrthoDB" id="6504878at2"/>
<organism evidence="2 4">
    <name type="scientific">Rahnella sp. (strain Y9602)</name>
    <dbReference type="NCBI Taxonomy" id="2703885"/>
    <lineage>
        <taxon>Bacteria</taxon>
        <taxon>Pseudomonadati</taxon>
        <taxon>Pseudomonadota</taxon>
        <taxon>Gammaproteobacteria</taxon>
        <taxon>Enterobacterales</taxon>
        <taxon>Yersiniaceae</taxon>
        <taxon>Rahnella</taxon>
    </lineage>
</organism>
<reference evidence="4" key="1">
    <citation type="submission" date="2011-01" db="EMBL/GenBank/DDBJ databases">
        <title>Complete sequence of chromosome of Rahnella sp. Y9602.</title>
        <authorList>
            <consortium name="US DOE Joint Genome Institute"/>
            <person name="Lucas S."/>
            <person name="Copeland A."/>
            <person name="Lapidus A."/>
            <person name="Cheng J.-F."/>
            <person name="Goodwin L."/>
            <person name="Pitluck S."/>
            <person name="Lu M."/>
            <person name="Detter J.C."/>
            <person name="Han C."/>
            <person name="Tapia R."/>
            <person name="Land M."/>
            <person name="Hauser L."/>
            <person name="Kyrpides N."/>
            <person name="Ivanova N."/>
            <person name="Ovchinnikova G."/>
            <person name="Pagani I."/>
            <person name="Sobecky P.A."/>
            <person name="Martinez R.J."/>
            <person name="Woyke T."/>
        </authorList>
    </citation>
    <scope>NUCLEOTIDE SEQUENCE [LARGE SCALE GENOMIC DNA]</scope>
    <source>
        <strain evidence="4">Y9602</strain>
    </source>
</reference>
<accession>A0A0H3F3B1</accession>
<name>A0A0H3F3B1_RAHSY</name>
<dbReference type="NCBIfam" id="NF008628">
    <property type="entry name" value="PRK11616.1"/>
    <property type="match status" value="1"/>
</dbReference>
<dbReference type="AlphaFoldDB" id="A0A0H3F3B1"/>
<dbReference type="KEGG" id="rah:Rahaq_0007"/>
<dbReference type="HOGENOM" id="CLU_129878_1_1_6"/>
<proteinExistence type="predicted"/>
<dbReference type="EMBL" id="CP002505">
    <property type="protein sequence ID" value="ADW71640.1"/>
    <property type="molecule type" value="Genomic_DNA"/>
</dbReference>
<keyword evidence="3" id="KW-0449">Lipoprotein</keyword>
<dbReference type="PROSITE" id="PS51257">
    <property type="entry name" value="PROKAR_LIPOPROTEIN"/>
    <property type="match status" value="1"/>
</dbReference>
<dbReference type="EMBL" id="JBHUCJ010000006">
    <property type="protein sequence ID" value="MFD3222783.1"/>
    <property type="molecule type" value="Genomic_DNA"/>
</dbReference>
<dbReference type="GeneID" id="95419264"/>
<reference evidence="2 4" key="2">
    <citation type="journal article" date="2012" name="J. Bacteriol.">
        <title>Complete Genome Sequence of Rahnella sp. Strain Y9602, a Gammaproteobacterium Isolate from Metal- and Radionuclide-Contaminated Soil.</title>
        <authorList>
            <person name="Martinez R.J."/>
            <person name="Bruce D."/>
            <person name="Detter C."/>
            <person name="Goodwin L.A."/>
            <person name="Han J."/>
            <person name="Han C.S."/>
            <person name="Held B."/>
            <person name="Land M.L."/>
            <person name="Mikhailova N."/>
            <person name="Nolan M."/>
            <person name="Pennacchio L."/>
            <person name="Pitluck S."/>
            <person name="Tapia R."/>
            <person name="Woyke T."/>
            <person name="Sobecky P.A."/>
        </authorList>
    </citation>
    <scope>NUCLEOTIDE SEQUENCE [LARGE SCALE GENOMIC DNA]</scope>
    <source>
        <strain evidence="2 4">Y9602</strain>
    </source>
</reference>
<feature type="compositionally biased region" description="Polar residues" evidence="1">
    <location>
        <begin position="111"/>
        <end position="125"/>
    </location>
</feature>